<dbReference type="Proteomes" id="UP001501288">
    <property type="component" value="Unassembled WGS sequence"/>
</dbReference>
<keyword evidence="2" id="KW-1185">Reference proteome</keyword>
<accession>A0ABN2B1C2</accession>
<proteinExistence type="predicted"/>
<evidence type="ECO:0000313" key="2">
    <source>
        <dbReference type="Proteomes" id="UP001501288"/>
    </source>
</evidence>
<gene>
    <name evidence="1" type="ORF">GCM10009762_01380</name>
</gene>
<organism evidence="1 2">
    <name type="scientific">Dermacoccus barathri</name>
    <dbReference type="NCBI Taxonomy" id="322601"/>
    <lineage>
        <taxon>Bacteria</taxon>
        <taxon>Bacillati</taxon>
        <taxon>Actinomycetota</taxon>
        <taxon>Actinomycetes</taxon>
        <taxon>Micrococcales</taxon>
        <taxon>Dermacoccaceae</taxon>
        <taxon>Dermacoccus</taxon>
    </lineage>
</organism>
<dbReference type="EMBL" id="BAAANV010000003">
    <property type="protein sequence ID" value="GAA1530705.1"/>
    <property type="molecule type" value="Genomic_DNA"/>
</dbReference>
<name>A0ABN2B1C2_9MICO</name>
<reference evidence="1 2" key="1">
    <citation type="journal article" date="2019" name="Int. J. Syst. Evol. Microbiol.">
        <title>The Global Catalogue of Microorganisms (GCM) 10K type strain sequencing project: providing services to taxonomists for standard genome sequencing and annotation.</title>
        <authorList>
            <consortium name="The Broad Institute Genomics Platform"/>
            <consortium name="The Broad Institute Genome Sequencing Center for Infectious Disease"/>
            <person name="Wu L."/>
            <person name="Ma J."/>
        </authorList>
    </citation>
    <scope>NUCLEOTIDE SEQUENCE [LARGE SCALE GENOMIC DNA]</scope>
    <source>
        <strain evidence="1 2">JCM 14588</strain>
    </source>
</reference>
<dbReference type="Pfam" id="PF11185">
    <property type="entry name" value="DUF2971"/>
    <property type="match status" value="1"/>
</dbReference>
<dbReference type="InterPro" id="IPR021352">
    <property type="entry name" value="DUF2971"/>
</dbReference>
<sequence>MNGEYKPLSPSGDEIAWHYTDAAGFKGIVSSGAFWATHAAYRNDSSEIEHGARLQVAAYERDGRLEEGQAVGSPTEMFRALAVHRAGRDATPRFEGDYPYITCFSLARDALSQWRGYGRGVGYALGFRVRDLAHLDAQTFKVAYVDEGDDLPVLGTALQEPRSDSSGNINITNRSLAFFKHSGFQEEREVRLVATPGGQGEIKFRNGNLGVTPYLDISLKGAQPVSVMVSPGANVDVRMGAARLLLDSANWHHCSVAASQIPFR</sequence>
<evidence type="ECO:0000313" key="1">
    <source>
        <dbReference type="EMBL" id="GAA1530705.1"/>
    </source>
</evidence>
<comment type="caution">
    <text evidence="1">The sequence shown here is derived from an EMBL/GenBank/DDBJ whole genome shotgun (WGS) entry which is preliminary data.</text>
</comment>
<protein>
    <submittedName>
        <fullName evidence="1">DUF2971 domain-containing protein</fullName>
    </submittedName>
</protein>
<dbReference type="RefSeq" id="WP_346029342.1">
    <property type="nucleotide sequence ID" value="NZ_BAAANV010000003.1"/>
</dbReference>